<dbReference type="Proteomes" id="UP001147700">
    <property type="component" value="Unassembled WGS sequence"/>
</dbReference>
<name>A0ABT4RGG8_9ACTN</name>
<gene>
    <name evidence="1" type="ORF">OJ962_08985</name>
</gene>
<protein>
    <submittedName>
        <fullName evidence="1">HEAT repeat domain-containing protein</fullName>
    </submittedName>
</protein>
<dbReference type="RefSeq" id="WP_202957253.1">
    <property type="nucleotide sequence ID" value="NZ_JAPCID010000010.1"/>
</dbReference>
<comment type="caution">
    <text evidence="1">The sequence shown here is derived from an EMBL/GenBank/DDBJ whole genome shotgun (WGS) entry which is preliminary data.</text>
</comment>
<dbReference type="Gene3D" id="1.25.10.10">
    <property type="entry name" value="Leucine-rich Repeat Variant"/>
    <property type="match status" value="1"/>
</dbReference>
<evidence type="ECO:0000313" key="2">
    <source>
        <dbReference type="Proteomes" id="UP001147700"/>
    </source>
</evidence>
<dbReference type="InterPro" id="IPR011989">
    <property type="entry name" value="ARM-like"/>
</dbReference>
<dbReference type="SUPFAM" id="SSF48371">
    <property type="entry name" value="ARM repeat"/>
    <property type="match status" value="1"/>
</dbReference>
<dbReference type="Pfam" id="PF13646">
    <property type="entry name" value="HEAT_2"/>
    <property type="match status" value="1"/>
</dbReference>
<sequence length="290" mass="32402">MFDVVHGDGRFVSLRRSSRENERWNVEIGDGATTGMVVDRLAVEWVRAEDGSVSFGQHGLIFTLVALWRGYKGPSMNWLKWLLHPPETEVIDFSGGELPEPDPAAEAEYERMLAEFAAAGAPLDGHPAERIQANPDPYAPLLVDWLERSEHHKHWILQLLAVVPDPPGLTEALLREFGRFELPEHWRWSVGNALHDLNRTDLAPRLLPLATDPRQGMAAQMALIALGRARYAPALEPLIERLDDPELEGHAAEALRKLGDPAALPALEAMAPRSEFGRTARQRAIRALRR</sequence>
<organism evidence="1 2">
    <name type="scientific">Solirubrobacter deserti</name>
    <dbReference type="NCBI Taxonomy" id="2282478"/>
    <lineage>
        <taxon>Bacteria</taxon>
        <taxon>Bacillati</taxon>
        <taxon>Actinomycetota</taxon>
        <taxon>Thermoleophilia</taxon>
        <taxon>Solirubrobacterales</taxon>
        <taxon>Solirubrobacteraceae</taxon>
        <taxon>Solirubrobacter</taxon>
    </lineage>
</organism>
<evidence type="ECO:0000313" key="1">
    <source>
        <dbReference type="EMBL" id="MDA0137629.1"/>
    </source>
</evidence>
<dbReference type="InterPro" id="IPR016024">
    <property type="entry name" value="ARM-type_fold"/>
</dbReference>
<dbReference type="EMBL" id="JAPCID010000010">
    <property type="protein sequence ID" value="MDA0137629.1"/>
    <property type="molecule type" value="Genomic_DNA"/>
</dbReference>
<reference evidence="1" key="1">
    <citation type="submission" date="2022-10" db="EMBL/GenBank/DDBJ databases">
        <title>The WGS of Solirubrobacter sp. CPCC 204708.</title>
        <authorList>
            <person name="Jiang Z."/>
        </authorList>
    </citation>
    <scope>NUCLEOTIDE SEQUENCE</scope>
    <source>
        <strain evidence="1">CPCC 204708</strain>
    </source>
</reference>
<accession>A0ABT4RGG8</accession>
<keyword evidence="2" id="KW-1185">Reference proteome</keyword>
<proteinExistence type="predicted"/>